<dbReference type="Gene3D" id="3.40.50.300">
    <property type="entry name" value="P-loop containing nucleotide triphosphate hydrolases"/>
    <property type="match status" value="1"/>
</dbReference>
<organism evidence="1 2">
    <name type="scientific">Streptococcus ruminicola</name>
    <dbReference type="NCBI Taxonomy" id="2686210"/>
    <lineage>
        <taxon>Bacteria</taxon>
        <taxon>Bacillati</taxon>
        <taxon>Bacillota</taxon>
        <taxon>Bacilli</taxon>
        <taxon>Lactobacillales</taxon>
        <taxon>Streptococcaceae</taxon>
        <taxon>Streptococcus</taxon>
    </lineage>
</organism>
<dbReference type="KEGG" id="srum:GPZ88_10090"/>
<gene>
    <name evidence="1" type="ORF">GPZ88_10090</name>
</gene>
<accession>A0A6G8I2X1</accession>
<keyword evidence="1" id="KW-0614">Plasmid</keyword>
<dbReference type="AlphaFoldDB" id="A0A6G8I2X1"/>
<dbReference type="InterPro" id="IPR027417">
    <property type="entry name" value="P-loop_NTPase"/>
</dbReference>
<name>A0A6G8I2X1_9STRE</name>
<reference evidence="1 2" key="1">
    <citation type="submission" date="2019-12" db="EMBL/GenBank/DDBJ databases">
        <title>Complete genome sequence of Streptococcus sp. CNU G2 isolated frome Bos taurus coreanae.</title>
        <authorList>
            <person name="Park S.Y."/>
            <person name="Kim J.H."/>
            <person name="Seo S.W."/>
        </authorList>
    </citation>
    <scope>NUCLEOTIDE SEQUENCE [LARGE SCALE GENOMIC DNA]</scope>
    <source>
        <strain evidence="1 2">CNU G2</strain>
        <plasmid evidence="2">p_cnu_g2</plasmid>
    </source>
</reference>
<evidence type="ECO:0008006" key="3">
    <source>
        <dbReference type="Google" id="ProtNLM"/>
    </source>
</evidence>
<protein>
    <recommendedName>
        <fullName evidence="3">Virulence factor</fullName>
    </recommendedName>
</protein>
<evidence type="ECO:0000313" key="1">
    <source>
        <dbReference type="EMBL" id="QIM47416.1"/>
    </source>
</evidence>
<dbReference type="Proteomes" id="UP000503166">
    <property type="component" value="Plasmid p_CNU_G2"/>
</dbReference>
<sequence length="657" mass="74815">MWLSKRKIKKYLNKGYDLNLLGRIEPTGNVNFGENDAYWKQGDGYYKLDHIPNDGYPQSGLRKFWLQDIMLAHGVNSFVAVEHGSNSKLSDQTTKAISNMLHTQNRKQTDDVDDKSKIQSLLDFRAALGNNVPVKEIRTSFYISGDSEEKLREKERHLKSKLNQFKIVSNDGMQDVEYGTAFIPASRQGHLPTRRHGQPISVVDLGAGYPFNHTTLMDTRGVYVGQTLTGGAVNFNLLQEDDIRSIPTMLIAGRDRTDKDKFLAKQLDVLFAKGHQEFNIDLNGILGDLTRRQGGKIIEMSGIDNDNYLNLMEVIATRSMKNSLNEDDQIGSFQDHREKLKAFAQIKNPELSVSDLNNLGFAIDELYTERGLWSAKAQSMKPSELLITKARQSDYPILANLVELLNSMRRQKESNNEIEEAHSYRRLFDAFYNLLQENRDLNRTSNFEDLSEESVVTFDLSGIADTTLLNIQLYQILSLISYYAVLNGKRNQRIVEEGTDLEKDQLPHCIVTITGAERLFNRRYSKSLEFLARMIENISSNYAAVILEMSSLQDILISSNDTSGNDYVLATRKVFSATRYRLFSQLDELTIPLLSNALGGELTESELETLKYLPRGRFFLNIASVRNLIFEQQLSSSDDIDIWGMVYSEIDRYSSLR</sequence>
<dbReference type="EMBL" id="CP046920">
    <property type="protein sequence ID" value="QIM47416.1"/>
    <property type="molecule type" value="Genomic_DNA"/>
</dbReference>
<evidence type="ECO:0000313" key="2">
    <source>
        <dbReference type="Proteomes" id="UP000503166"/>
    </source>
</evidence>
<proteinExistence type="predicted"/>
<geneLocation type="plasmid" evidence="2">
    <name>p_cnu_g2</name>
</geneLocation>